<protein>
    <recommendedName>
        <fullName evidence="2">CstA N-terminal domain-containing protein</fullName>
    </recommendedName>
</protein>
<dbReference type="Pfam" id="PF02554">
    <property type="entry name" value="CstA"/>
    <property type="match status" value="1"/>
</dbReference>
<evidence type="ECO:0000256" key="1">
    <source>
        <dbReference type="SAM" id="Phobius"/>
    </source>
</evidence>
<dbReference type="GO" id="GO:0009267">
    <property type="term" value="P:cellular response to starvation"/>
    <property type="evidence" value="ECO:0007669"/>
    <property type="project" value="InterPro"/>
</dbReference>
<name>A0A4Z0FF47_9GAMM</name>
<dbReference type="EMBL" id="SRIO01000001">
    <property type="protein sequence ID" value="TFZ84071.1"/>
    <property type="molecule type" value="Genomic_DNA"/>
</dbReference>
<proteinExistence type="predicted"/>
<reference evidence="3 4" key="1">
    <citation type="journal article" date="2019" name="ISME J.">
        <title>Candidatus Macondimonas diazotrophica, a novel gammaproteobacterial genus dominating crude-oil-contaminated coastal sediments.</title>
        <authorList>
            <person name="Karthikeyan S."/>
            <person name="Konstantinidis K."/>
        </authorList>
    </citation>
    <scope>NUCLEOTIDE SEQUENCE [LARGE SCALE GENOMIC DNA]</scope>
    <source>
        <strain evidence="3 4">KTK01</strain>
    </source>
</reference>
<evidence type="ECO:0000313" key="4">
    <source>
        <dbReference type="Proteomes" id="UP000297890"/>
    </source>
</evidence>
<gene>
    <name evidence="3" type="ORF">E4680_00565</name>
</gene>
<organism evidence="3 4">
    <name type="scientific">Candidatus Macondimonas diazotrophica</name>
    <dbReference type="NCBI Taxonomy" id="2305248"/>
    <lineage>
        <taxon>Bacteria</taxon>
        <taxon>Pseudomonadati</taxon>
        <taxon>Pseudomonadota</taxon>
        <taxon>Gammaproteobacteria</taxon>
        <taxon>Chromatiales</taxon>
        <taxon>Ectothiorhodospiraceae</taxon>
        <taxon>Candidatus Macondimonas</taxon>
    </lineage>
</organism>
<dbReference type="AlphaFoldDB" id="A0A4Z0FF47"/>
<feature type="domain" description="CstA N-terminal" evidence="2">
    <location>
        <begin position="1"/>
        <end position="58"/>
    </location>
</feature>
<keyword evidence="1" id="KW-1133">Transmembrane helix</keyword>
<dbReference type="GO" id="GO:0016020">
    <property type="term" value="C:membrane"/>
    <property type="evidence" value="ECO:0007669"/>
    <property type="project" value="InterPro"/>
</dbReference>
<feature type="transmembrane region" description="Helical" evidence="1">
    <location>
        <begin position="6"/>
        <end position="24"/>
    </location>
</feature>
<sequence length="61" mass="6642">MKHSPWGTATVAASIPIAMLIGLYRNQIRPGRVLEVALIGRALLLINHGGDWIDTHAVVRT</sequence>
<dbReference type="OrthoDB" id="9761224at2"/>
<evidence type="ECO:0000259" key="2">
    <source>
        <dbReference type="Pfam" id="PF02554"/>
    </source>
</evidence>
<keyword evidence="1" id="KW-0472">Membrane</keyword>
<accession>A0A4Z0FF47</accession>
<dbReference type="Proteomes" id="UP000297890">
    <property type="component" value="Unassembled WGS sequence"/>
</dbReference>
<evidence type="ECO:0000313" key="3">
    <source>
        <dbReference type="EMBL" id="TFZ84071.1"/>
    </source>
</evidence>
<dbReference type="InterPro" id="IPR003706">
    <property type="entry name" value="CstA_N"/>
</dbReference>
<keyword evidence="1" id="KW-0812">Transmembrane</keyword>
<keyword evidence="4" id="KW-1185">Reference proteome</keyword>
<comment type="caution">
    <text evidence="3">The sequence shown here is derived from an EMBL/GenBank/DDBJ whole genome shotgun (WGS) entry which is preliminary data.</text>
</comment>